<gene>
    <name evidence="1" type="ORF">NNC68_08205</name>
</gene>
<dbReference type="RefSeq" id="WP_254969984.1">
    <property type="nucleotide sequence ID" value="NZ_JANDWU010000012.1"/>
</dbReference>
<comment type="caution">
    <text evidence="1">The sequence shown here is derived from an EMBL/GenBank/DDBJ whole genome shotgun (WGS) entry which is preliminary data.</text>
</comment>
<dbReference type="EMBL" id="JANDWU010000012">
    <property type="protein sequence ID" value="MCP9549455.1"/>
    <property type="molecule type" value="Genomic_DNA"/>
</dbReference>
<organism evidence="1 2">
    <name type="scientific">Segatella copri</name>
    <dbReference type="NCBI Taxonomy" id="165179"/>
    <lineage>
        <taxon>Bacteria</taxon>
        <taxon>Pseudomonadati</taxon>
        <taxon>Bacteroidota</taxon>
        <taxon>Bacteroidia</taxon>
        <taxon>Bacteroidales</taxon>
        <taxon>Prevotellaceae</taxon>
        <taxon>Segatella</taxon>
    </lineage>
</organism>
<accession>A0AAW5IAD2</accession>
<dbReference type="AlphaFoldDB" id="A0AAW5IAD2"/>
<evidence type="ECO:0000313" key="2">
    <source>
        <dbReference type="Proteomes" id="UP001205506"/>
    </source>
</evidence>
<name>A0AAW5IAD2_9BACT</name>
<reference evidence="1" key="1">
    <citation type="submission" date="2022-07" db="EMBL/GenBank/DDBJ databases">
        <title>Prevotella copri.</title>
        <authorList>
            <person name="Yang C."/>
        </authorList>
    </citation>
    <scope>NUCLEOTIDE SEQUENCE</scope>
    <source>
        <strain evidence="1">HF1805</strain>
    </source>
</reference>
<protein>
    <submittedName>
        <fullName evidence="1">Uncharacterized protein</fullName>
    </submittedName>
</protein>
<evidence type="ECO:0000313" key="1">
    <source>
        <dbReference type="EMBL" id="MCP9549455.1"/>
    </source>
</evidence>
<proteinExistence type="predicted"/>
<sequence>MATRRKVGRPKGYKLKKFDETRIGFLLKHETPIEYRMLMDVAEFMKLRAPSANLIEAFAYSSSDPLFRKEKFWRALIEYRKCGCRPKMALKTSVSKELYYIHLRLNKYLNK</sequence>
<dbReference type="Proteomes" id="UP001205506">
    <property type="component" value="Unassembled WGS sequence"/>
</dbReference>